<gene>
    <name evidence="2" type="ORF">DFR48_11573</name>
</gene>
<dbReference type="AlphaFoldDB" id="A0A6I7HJL8"/>
<feature type="region of interest" description="Disordered" evidence="1">
    <location>
        <begin position="25"/>
        <end position="104"/>
    </location>
</feature>
<feature type="compositionally biased region" description="Basic residues" evidence="1">
    <location>
        <begin position="72"/>
        <end position="81"/>
    </location>
</feature>
<comment type="caution">
    <text evidence="2">The sequence shown here is derived from an EMBL/GenBank/DDBJ whole genome shotgun (WGS) entry which is preliminary data.</text>
</comment>
<dbReference type="Proteomes" id="UP000252582">
    <property type="component" value="Unassembled WGS sequence"/>
</dbReference>
<sequence length="258" mass="27168">MGGPRRPSPPSTPLAFFAAIDSPDRLPLIRLPAPSPRSRGEGTSDTALVVPSPRSYGGPKDGQRHAALPRQVRVRGGRKGRTPPSSVMPGSTRHPAARCPSRGETSSSACRWVLSARRRSPAGCRIRSGMTEAAHPLLPLPHRGGDRPVAGIPCTADLRARGERRAGFTLPLRGRVGPQVRGGVIRDVVTPTRAFRATSPLKGEVGGPRRGSSLCPAAAKLIRSAPAPCRRGHGSPASPPACSAARCRHRKPSLRRGS</sequence>
<keyword evidence="3" id="KW-1185">Reference proteome</keyword>
<proteinExistence type="predicted"/>
<protein>
    <submittedName>
        <fullName evidence="2">Uncharacterized protein</fullName>
    </submittedName>
</protein>
<dbReference type="EMBL" id="QPIX01000015">
    <property type="protein sequence ID" value="RCW20210.1"/>
    <property type="molecule type" value="Genomic_DNA"/>
</dbReference>
<accession>A0A6I7HJL8</accession>
<name>A0A6I7HJL8_9HYPH</name>
<evidence type="ECO:0000256" key="1">
    <source>
        <dbReference type="SAM" id="MobiDB-lite"/>
    </source>
</evidence>
<organism evidence="2 3">
    <name type="scientific">Ciceribacter lividus</name>
    <dbReference type="NCBI Taxonomy" id="1197950"/>
    <lineage>
        <taxon>Bacteria</taxon>
        <taxon>Pseudomonadati</taxon>
        <taxon>Pseudomonadota</taxon>
        <taxon>Alphaproteobacteria</taxon>
        <taxon>Hyphomicrobiales</taxon>
        <taxon>Rhizobiaceae</taxon>
        <taxon>Ciceribacter</taxon>
    </lineage>
</organism>
<reference evidence="2 3" key="1">
    <citation type="submission" date="2018-07" db="EMBL/GenBank/DDBJ databases">
        <title>Genomic Encyclopedia of Type Strains, Phase IV (KMG-IV): sequencing the most valuable type-strain genomes for metagenomic binning, comparative biology and taxonomic classification.</title>
        <authorList>
            <person name="Goeker M."/>
        </authorList>
    </citation>
    <scope>NUCLEOTIDE SEQUENCE [LARGE SCALE GENOMIC DNA]</scope>
    <source>
        <strain evidence="2 3">DSM 25528</strain>
    </source>
</reference>
<feature type="compositionally biased region" description="Basic residues" evidence="1">
    <location>
        <begin position="246"/>
        <end position="258"/>
    </location>
</feature>
<feature type="region of interest" description="Disordered" evidence="1">
    <location>
        <begin position="227"/>
        <end position="258"/>
    </location>
</feature>
<evidence type="ECO:0000313" key="3">
    <source>
        <dbReference type="Proteomes" id="UP000252582"/>
    </source>
</evidence>
<evidence type="ECO:0000313" key="2">
    <source>
        <dbReference type="EMBL" id="RCW20210.1"/>
    </source>
</evidence>